<dbReference type="InParanoid" id="A0A0R0HH71"/>
<protein>
    <submittedName>
        <fullName evidence="1 2">Uncharacterized protein</fullName>
    </submittedName>
</protein>
<organism evidence="1">
    <name type="scientific">Glycine max</name>
    <name type="common">Soybean</name>
    <name type="synonym">Glycine hispida</name>
    <dbReference type="NCBI Taxonomy" id="3847"/>
    <lineage>
        <taxon>Eukaryota</taxon>
        <taxon>Viridiplantae</taxon>
        <taxon>Streptophyta</taxon>
        <taxon>Embryophyta</taxon>
        <taxon>Tracheophyta</taxon>
        <taxon>Spermatophyta</taxon>
        <taxon>Magnoliopsida</taxon>
        <taxon>eudicotyledons</taxon>
        <taxon>Gunneridae</taxon>
        <taxon>Pentapetalae</taxon>
        <taxon>rosids</taxon>
        <taxon>fabids</taxon>
        <taxon>Fabales</taxon>
        <taxon>Fabaceae</taxon>
        <taxon>Papilionoideae</taxon>
        <taxon>50 kb inversion clade</taxon>
        <taxon>NPAAA clade</taxon>
        <taxon>indigoferoid/millettioid clade</taxon>
        <taxon>Phaseoleae</taxon>
        <taxon>Glycine</taxon>
        <taxon>Glycine subgen. Soja</taxon>
    </lineage>
</organism>
<dbReference type="EMBL" id="CM000845">
    <property type="protein sequence ID" value="KRH27203.1"/>
    <property type="molecule type" value="Genomic_DNA"/>
</dbReference>
<reference evidence="2" key="2">
    <citation type="submission" date="2018-02" db="UniProtKB">
        <authorList>
            <consortium name="EnsemblPlants"/>
        </authorList>
    </citation>
    <scope>IDENTIFICATION</scope>
    <source>
        <strain evidence="2">Williams 82</strain>
    </source>
</reference>
<evidence type="ECO:0000313" key="1">
    <source>
        <dbReference type="EMBL" id="KRH27203.1"/>
    </source>
</evidence>
<evidence type="ECO:0000313" key="2">
    <source>
        <dbReference type="EnsemblPlants" id="KRH27203"/>
    </source>
</evidence>
<dbReference type="AlphaFoldDB" id="A0A0R0HH71"/>
<reference evidence="1 2" key="1">
    <citation type="journal article" date="2010" name="Nature">
        <title>Genome sequence of the palaeopolyploid soybean.</title>
        <authorList>
            <person name="Schmutz J."/>
            <person name="Cannon S.B."/>
            <person name="Schlueter J."/>
            <person name="Ma J."/>
            <person name="Mitros T."/>
            <person name="Nelson W."/>
            <person name="Hyten D.L."/>
            <person name="Song Q."/>
            <person name="Thelen J.J."/>
            <person name="Cheng J."/>
            <person name="Xu D."/>
            <person name="Hellsten U."/>
            <person name="May G.D."/>
            <person name="Yu Y."/>
            <person name="Sakurai T."/>
            <person name="Umezawa T."/>
            <person name="Bhattacharyya M.K."/>
            <person name="Sandhu D."/>
            <person name="Valliyodan B."/>
            <person name="Lindquist E."/>
            <person name="Peto M."/>
            <person name="Grant D."/>
            <person name="Shu S."/>
            <person name="Goodstein D."/>
            <person name="Barry K."/>
            <person name="Futrell-Griggs M."/>
            <person name="Abernathy B."/>
            <person name="Du J."/>
            <person name="Tian Z."/>
            <person name="Zhu L."/>
            <person name="Gill N."/>
            <person name="Joshi T."/>
            <person name="Libault M."/>
            <person name="Sethuraman A."/>
            <person name="Zhang X.-C."/>
            <person name="Shinozaki K."/>
            <person name="Nguyen H.T."/>
            <person name="Wing R.A."/>
            <person name="Cregan P."/>
            <person name="Specht J."/>
            <person name="Grimwood J."/>
            <person name="Rokhsar D."/>
            <person name="Stacey G."/>
            <person name="Shoemaker R.C."/>
            <person name="Jackson S.A."/>
        </authorList>
    </citation>
    <scope>NUCLEOTIDE SEQUENCE</scope>
    <source>
        <strain evidence="2">cv. Williams 82</strain>
        <tissue evidence="1">Callus</tissue>
    </source>
</reference>
<name>A0A0R0HH71_SOYBN</name>
<gene>
    <name evidence="1" type="ORF">GLYMA_12G221700</name>
</gene>
<reference evidence="1" key="3">
    <citation type="submission" date="2018-07" db="EMBL/GenBank/DDBJ databases">
        <title>WGS assembly of Glycine max.</title>
        <authorList>
            <person name="Schmutz J."/>
            <person name="Cannon S."/>
            <person name="Schlueter J."/>
            <person name="Ma J."/>
            <person name="Mitros T."/>
            <person name="Nelson W."/>
            <person name="Hyten D."/>
            <person name="Song Q."/>
            <person name="Thelen J."/>
            <person name="Cheng J."/>
            <person name="Xu D."/>
            <person name="Hellsten U."/>
            <person name="May G."/>
            <person name="Yu Y."/>
            <person name="Sakurai T."/>
            <person name="Umezawa T."/>
            <person name="Bhattacharyya M."/>
            <person name="Sandhu D."/>
            <person name="Valliyodan B."/>
            <person name="Lindquist E."/>
            <person name="Peto M."/>
            <person name="Grant D."/>
            <person name="Shu S."/>
            <person name="Goodstein D."/>
            <person name="Barry K."/>
            <person name="Futrell-Griggs M."/>
            <person name="Abernathy B."/>
            <person name="Du J."/>
            <person name="Tian Z."/>
            <person name="Zhu L."/>
            <person name="Gill N."/>
            <person name="Joshi T."/>
            <person name="Libault M."/>
            <person name="Sethuraman A."/>
            <person name="Zhang X."/>
            <person name="Shinozaki K."/>
            <person name="Nguyen H."/>
            <person name="Wing R."/>
            <person name="Cregan P."/>
            <person name="Specht J."/>
            <person name="Grimwood J."/>
            <person name="Rokhsar D."/>
            <person name="Stacey G."/>
            <person name="Shoemaker R."/>
            <person name="Jackson S."/>
        </authorList>
    </citation>
    <scope>NUCLEOTIDE SEQUENCE</scope>
    <source>
        <tissue evidence="1">Callus</tissue>
    </source>
</reference>
<dbReference type="Gramene" id="KRH27203">
    <property type="protein sequence ID" value="KRH27203"/>
    <property type="gene ID" value="GLYMA_12G221700"/>
</dbReference>
<keyword evidence="3" id="KW-1185">Reference proteome</keyword>
<proteinExistence type="predicted"/>
<evidence type="ECO:0000313" key="3">
    <source>
        <dbReference type="Proteomes" id="UP000008827"/>
    </source>
</evidence>
<dbReference type="EnsemblPlants" id="KRH27203">
    <property type="protein sequence ID" value="KRH27203"/>
    <property type="gene ID" value="GLYMA_12G221700"/>
</dbReference>
<dbReference type="Proteomes" id="UP000008827">
    <property type="component" value="Chromosome 12"/>
</dbReference>
<accession>A0A0R0HH71</accession>
<sequence length="106" mass="11940">MLSMMKMAKHSLSEHRVGSILSSSFSPPTFFFSSLSTPPYSAPVSLLYTPFHSSSSHLYSFLHLPIVELKLLNSTQSSSHFFFFSDTTCCMYNLVDFLARFLLGLL</sequence>